<proteinExistence type="predicted"/>
<name>A0ABY7JJY6_9BURK</name>
<organism evidence="1 2">
    <name type="scientific">Oxalobacter aliiformigenes</name>
    <dbReference type="NCBI Taxonomy" id="2946593"/>
    <lineage>
        <taxon>Bacteria</taxon>
        <taxon>Pseudomonadati</taxon>
        <taxon>Pseudomonadota</taxon>
        <taxon>Betaproteobacteria</taxon>
        <taxon>Burkholderiales</taxon>
        <taxon>Oxalobacteraceae</taxon>
        <taxon>Oxalobacter</taxon>
    </lineage>
</organism>
<gene>
    <name evidence="1" type="ORF">NB645_07065</name>
</gene>
<evidence type="ECO:0000313" key="2">
    <source>
        <dbReference type="Proteomes" id="UP001164794"/>
    </source>
</evidence>
<protein>
    <submittedName>
        <fullName evidence="1">Uncharacterized protein</fullName>
    </submittedName>
</protein>
<keyword evidence="2" id="KW-1185">Reference proteome</keyword>
<reference evidence="1" key="1">
    <citation type="journal article" date="2022" name="Front. Microbiol.">
        <title>New perspectives on an old grouping: The genomic and phenotypic variability of Oxalobacter formigenes and the implications for calcium oxalate stone prevention.</title>
        <authorList>
            <person name="Chmiel J.A."/>
            <person name="Carr C."/>
            <person name="Stuivenberg G.A."/>
            <person name="Venema R."/>
            <person name="Chanyi R.M."/>
            <person name="Al K.F."/>
            <person name="Giguere D."/>
            <person name="Say H."/>
            <person name="Akouris P.P."/>
            <person name="Dominguez Romero S.A."/>
            <person name="Kwong A."/>
            <person name="Tai V."/>
            <person name="Koval S.F."/>
            <person name="Razvi H."/>
            <person name="Bjazevic J."/>
            <person name="Burton J.P."/>
        </authorList>
    </citation>
    <scope>NUCLEOTIDE SEQUENCE</scope>
    <source>
        <strain evidence="1">HOxNP-1</strain>
    </source>
</reference>
<dbReference type="Proteomes" id="UP001164794">
    <property type="component" value="Chromosome"/>
</dbReference>
<dbReference type="EMBL" id="CP098248">
    <property type="protein sequence ID" value="WAV96585.1"/>
    <property type="molecule type" value="Genomic_DNA"/>
</dbReference>
<sequence length="564" mass="67654">MLNHIDGILVEDDKRFAFNFIGRKFQSKNIGNIKNPDFFKEHFHDLFQEFIRERKNHRGAVVKREAALSFVLYHLFSVYQEDQEQPANKRVFHLHSILFESIRKRIAKANLAFIAPMNKGRKETYYFGEVTFSHQILVETLTFLITKKYLYHEKGYCIHTEKSEEEKPPFARGYLYLNGKKIEPVYSTTINDQLTDTFKCPSFSPEIIFRKRLQPSDKKLSDVDYRQYLPTRCRAFEDSRAYLNRLWKMYQNMSVGLADYRECSPEVQKKIATTLIAKNEKYNRKKKYEKKHEKKSRNTCLRDLFFSEESYNQERIQELNILKCLGRKPPTRVFHLNDENKVVFGRIYNNLGVNTLSKPFAPLLTIHGEHVTEIDIKSSYVQLYVLHYQKKQDNFQDFYQCRKLMDEEGFTREMVKKLYFCILNSPNEVTARKSFFYVYGNQFKKSAKTNVKKRKNKNKTTRIVRSLRVRQFEKWVKAIFAERRYLKKLKYNPALIEELTKIESDYMMEVGKRLMKEDILFIHHMDALYVQERNQERTLEIMAEVSEEKWKRKIRLEYSNHLVA</sequence>
<dbReference type="RefSeq" id="WP_269264062.1">
    <property type="nucleotide sequence ID" value="NZ_CP098248.1"/>
</dbReference>
<accession>A0ABY7JJY6</accession>
<evidence type="ECO:0000313" key="1">
    <source>
        <dbReference type="EMBL" id="WAV96585.1"/>
    </source>
</evidence>